<dbReference type="RefSeq" id="WP_195130169.1">
    <property type="nucleotide sequence ID" value="NZ_JADLQX010000010.1"/>
</dbReference>
<name>A0ABS0CSU7_9NOCA</name>
<evidence type="ECO:0000313" key="2">
    <source>
        <dbReference type="Proteomes" id="UP000702209"/>
    </source>
</evidence>
<sequence length="138" mass="14922">MDIDITTRLNLAFEMWERANGRPLADETVASWLTAAGYDLAPGYLGQVRRGQATTLPEQARAGLAHVFGLDPNYFGFDPGPGQAEDAEVLAHLDNSALRRLGQAVDGVSLRTLLYLESVADVLREADGLPPTEQTAQL</sequence>
<keyword evidence="2" id="KW-1185">Reference proteome</keyword>
<evidence type="ECO:0000313" key="1">
    <source>
        <dbReference type="EMBL" id="MBF6298877.1"/>
    </source>
</evidence>
<protein>
    <recommendedName>
        <fullName evidence="3">XRE family transcriptional regulator</fullName>
    </recommendedName>
</protein>
<organism evidence="1 2">
    <name type="scientific">Nocardia amamiensis</name>
    <dbReference type="NCBI Taxonomy" id="404578"/>
    <lineage>
        <taxon>Bacteria</taxon>
        <taxon>Bacillati</taxon>
        <taxon>Actinomycetota</taxon>
        <taxon>Actinomycetes</taxon>
        <taxon>Mycobacteriales</taxon>
        <taxon>Nocardiaceae</taxon>
        <taxon>Nocardia</taxon>
    </lineage>
</organism>
<evidence type="ECO:0008006" key="3">
    <source>
        <dbReference type="Google" id="ProtNLM"/>
    </source>
</evidence>
<dbReference type="InterPro" id="IPR010982">
    <property type="entry name" value="Lambda_DNA-bd_dom_sf"/>
</dbReference>
<comment type="caution">
    <text evidence="1">The sequence shown here is derived from an EMBL/GenBank/DDBJ whole genome shotgun (WGS) entry which is preliminary data.</text>
</comment>
<proteinExistence type="predicted"/>
<reference evidence="1 2" key="1">
    <citation type="submission" date="2020-10" db="EMBL/GenBank/DDBJ databases">
        <title>Identification of Nocardia species via Next-generation sequencing and recognition of intraspecies genetic diversity.</title>
        <authorList>
            <person name="Li P."/>
            <person name="Li P."/>
            <person name="Lu B."/>
        </authorList>
    </citation>
    <scope>NUCLEOTIDE SEQUENCE [LARGE SCALE GENOMIC DNA]</scope>
    <source>
        <strain evidence="1 2">BJ06-0157</strain>
    </source>
</reference>
<dbReference type="EMBL" id="JADLQX010000010">
    <property type="protein sequence ID" value="MBF6298877.1"/>
    <property type="molecule type" value="Genomic_DNA"/>
</dbReference>
<gene>
    <name evidence="1" type="ORF">IU459_15180</name>
</gene>
<accession>A0ABS0CSU7</accession>
<dbReference type="Gene3D" id="1.10.260.40">
    <property type="entry name" value="lambda repressor-like DNA-binding domains"/>
    <property type="match status" value="1"/>
</dbReference>
<dbReference type="Proteomes" id="UP000702209">
    <property type="component" value="Unassembled WGS sequence"/>
</dbReference>